<evidence type="ECO:0000313" key="3">
    <source>
        <dbReference type="Proteomes" id="UP000309584"/>
    </source>
</evidence>
<evidence type="ECO:0000313" key="2">
    <source>
        <dbReference type="EMBL" id="TKX33523.1"/>
    </source>
</evidence>
<feature type="transmembrane region" description="Helical" evidence="1">
    <location>
        <begin position="12"/>
        <end position="37"/>
    </location>
</feature>
<accession>A0ABY2TI47</accession>
<comment type="caution">
    <text evidence="2">The sequence shown here is derived from an EMBL/GenBank/DDBJ whole genome shotgun (WGS) entry which is preliminary data.</text>
</comment>
<gene>
    <name evidence="2" type="ORF">CQA75_06980</name>
</gene>
<proteinExistence type="predicted"/>
<name>A0ABY2TI47_9BACT</name>
<keyword evidence="3" id="KW-1185">Reference proteome</keyword>
<dbReference type="Proteomes" id="UP000309584">
    <property type="component" value="Unassembled WGS sequence"/>
</dbReference>
<keyword evidence="1" id="KW-1133">Transmembrane helix</keyword>
<dbReference type="RefSeq" id="WP_137624299.1">
    <property type="nucleotide sequence ID" value="NZ_NXLY01000013.1"/>
</dbReference>
<reference evidence="2 3" key="1">
    <citation type="submission" date="2018-05" db="EMBL/GenBank/DDBJ databases">
        <title>Novel Campyloabacter and Helicobacter Species and Strains.</title>
        <authorList>
            <person name="Mannion A.J."/>
            <person name="Shen Z."/>
            <person name="Fox J.G."/>
        </authorList>
    </citation>
    <scope>NUCLEOTIDE SEQUENCE [LARGE SCALE GENOMIC DNA]</scope>
    <source>
        <strain evidence="3">MIT10-5678</strain>
    </source>
</reference>
<evidence type="ECO:0000256" key="1">
    <source>
        <dbReference type="SAM" id="Phobius"/>
    </source>
</evidence>
<protein>
    <submittedName>
        <fullName evidence="2">Uncharacterized protein</fullName>
    </submittedName>
</protein>
<organism evidence="2 3">
    <name type="scientific">Campylobacter taeniopygiae</name>
    <dbReference type="NCBI Taxonomy" id="2510188"/>
    <lineage>
        <taxon>Bacteria</taxon>
        <taxon>Pseudomonadati</taxon>
        <taxon>Campylobacterota</taxon>
        <taxon>Epsilonproteobacteria</taxon>
        <taxon>Campylobacterales</taxon>
        <taxon>Campylobacteraceae</taxon>
        <taxon>Campylobacter</taxon>
    </lineage>
</organism>
<dbReference type="EMBL" id="NXLY01000013">
    <property type="protein sequence ID" value="TKX33523.1"/>
    <property type="molecule type" value="Genomic_DNA"/>
</dbReference>
<keyword evidence="1" id="KW-0472">Membrane</keyword>
<keyword evidence="1" id="KW-0812">Transmembrane</keyword>
<sequence>MKDKSLEELNIVRILILALSFISICTALILFLLLPVLKDYEQINLRENSQIGTVNSFKIDLKTSEDKITQLKHNNEKNLDQFQQKFDEKKFNDFLKYYFKNIKITNIKIQTPQEYLRKELKIEALMDNPKNFYNFINALKNYDNLIKVSYPITLKATPKGIAINFSVEIYSD</sequence>